<dbReference type="EMBL" id="JAGIKV010000007">
    <property type="protein sequence ID" value="MBP2245774.1"/>
    <property type="molecule type" value="Genomic_DNA"/>
</dbReference>
<evidence type="ECO:0000259" key="1">
    <source>
        <dbReference type="PROSITE" id="PS51186"/>
    </source>
</evidence>
<evidence type="ECO:0000313" key="2">
    <source>
        <dbReference type="EMBL" id="MBP2245774.1"/>
    </source>
</evidence>
<dbReference type="InterPro" id="IPR016181">
    <property type="entry name" value="Acyl_CoA_acyltransferase"/>
</dbReference>
<evidence type="ECO:0000313" key="3">
    <source>
        <dbReference type="Proteomes" id="UP000810207"/>
    </source>
</evidence>
<proteinExistence type="predicted"/>
<dbReference type="RefSeq" id="WP_211082602.1">
    <property type="nucleotide sequence ID" value="NZ_CBCSLC010000026.1"/>
</dbReference>
<gene>
    <name evidence="2" type="ORF">J2Z28_002392</name>
</gene>
<feature type="domain" description="N-acetyltransferase" evidence="1">
    <location>
        <begin position="4"/>
        <end position="146"/>
    </location>
</feature>
<sequence length="164" mass="19029">MNPITMRQAVQADQEQLADLRALVLYDDLTRLGRYDDVKVRERFRNTFKPAQTQIIEVEGSMVGCVALKPKSEAYLLEHFYIHPDYQGQRIGTQVLNMLLEQDEVQGKRIILNVLQGSPARRLYERFGFILDSEDEVDVFMSKRLGENESLSQDRDIISKVETY</sequence>
<dbReference type="Pfam" id="PF13508">
    <property type="entry name" value="Acetyltransf_7"/>
    <property type="match status" value="1"/>
</dbReference>
<dbReference type="InterPro" id="IPR050276">
    <property type="entry name" value="MshD_Acetyltransferase"/>
</dbReference>
<dbReference type="Gene3D" id="3.40.630.30">
    <property type="match status" value="1"/>
</dbReference>
<dbReference type="InterPro" id="IPR000182">
    <property type="entry name" value="GNAT_dom"/>
</dbReference>
<reference evidence="2 3" key="1">
    <citation type="submission" date="2021-03" db="EMBL/GenBank/DDBJ databases">
        <title>Genomic Encyclopedia of Type Strains, Phase IV (KMG-IV): sequencing the most valuable type-strain genomes for metagenomic binning, comparative biology and taxonomic classification.</title>
        <authorList>
            <person name="Goeker M."/>
        </authorList>
    </citation>
    <scope>NUCLEOTIDE SEQUENCE [LARGE SCALE GENOMIC DNA]</scope>
    <source>
        <strain evidence="2 3">DSM 21292</strain>
    </source>
</reference>
<dbReference type="PROSITE" id="PS51186">
    <property type="entry name" value="GNAT"/>
    <property type="match status" value="1"/>
</dbReference>
<name>A0ABS4RTY6_PAEXY</name>
<dbReference type="SUPFAM" id="SSF55729">
    <property type="entry name" value="Acyl-CoA N-acyltransferases (Nat)"/>
    <property type="match status" value="1"/>
</dbReference>
<protein>
    <submittedName>
        <fullName evidence="2">GNAT superfamily N-acetyltransferase</fullName>
    </submittedName>
</protein>
<dbReference type="Proteomes" id="UP000810207">
    <property type="component" value="Unassembled WGS sequence"/>
</dbReference>
<dbReference type="PANTHER" id="PTHR43617">
    <property type="entry name" value="L-AMINO ACID N-ACETYLTRANSFERASE"/>
    <property type="match status" value="1"/>
</dbReference>
<comment type="caution">
    <text evidence="2">The sequence shown here is derived from an EMBL/GenBank/DDBJ whole genome shotgun (WGS) entry which is preliminary data.</text>
</comment>
<organism evidence="2 3">
    <name type="scientific">Paenibacillus xylanexedens</name>
    <dbReference type="NCBI Taxonomy" id="528191"/>
    <lineage>
        <taxon>Bacteria</taxon>
        <taxon>Bacillati</taxon>
        <taxon>Bacillota</taxon>
        <taxon>Bacilli</taxon>
        <taxon>Bacillales</taxon>
        <taxon>Paenibacillaceae</taxon>
        <taxon>Paenibacillus</taxon>
    </lineage>
</organism>
<keyword evidence="3" id="KW-1185">Reference proteome</keyword>
<dbReference type="CDD" id="cd04301">
    <property type="entry name" value="NAT_SF"/>
    <property type="match status" value="1"/>
</dbReference>
<accession>A0ABS4RTY6</accession>